<dbReference type="Proteomes" id="UP000215914">
    <property type="component" value="Unassembled WGS sequence"/>
</dbReference>
<dbReference type="AlphaFoldDB" id="A0A9K3NS92"/>
<accession>A0A9K3NS92</accession>
<comment type="caution">
    <text evidence="1">The sequence shown here is derived from an EMBL/GenBank/DDBJ whole genome shotgun (WGS) entry which is preliminary data.</text>
</comment>
<sequence>MKSAQQVGRMSMQWTTYVFHENDQCDEPIEVRYAPIALVTTRLFNKYPRLYLLTCQWF</sequence>
<reference evidence="1" key="1">
    <citation type="journal article" date="2017" name="Nature">
        <title>The sunflower genome provides insights into oil metabolism, flowering and Asterid evolution.</title>
        <authorList>
            <person name="Badouin H."/>
            <person name="Gouzy J."/>
            <person name="Grassa C.J."/>
            <person name="Murat F."/>
            <person name="Staton S.E."/>
            <person name="Cottret L."/>
            <person name="Lelandais-Briere C."/>
            <person name="Owens G.L."/>
            <person name="Carrere S."/>
            <person name="Mayjonade B."/>
            <person name="Legrand L."/>
            <person name="Gill N."/>
            <person name="Kane N.C."/>
            <person name="Bowers J.E."/>
            <person name="Hubner S."/>
            <person name="Bellec A."/>
            <person name="Berard A."/>
            <person name="Berges H."/>
            <person name="Blanchet N."/>
            <person name="Boniface M.C."/>
            <person name="Brunel D."/>
            <person name="Catrice O."/>
            <person name="Chaidir N."/>
            <person name="Claudel C."/>
            <person name="Donnadieu C."/>
            <person name="Faraut T."/>
            <person name="Fievet G."/>
            <person name="Helmstetter N."/>
            <person name="King M."/>
            <person name="Knapp S.J."/>
            <person name="Lai Z."/>
            <person name="Le Paslier M.C."/>
            <person name="Lippi Y."/>
            <person name="Lorenzon L."/>
            <person name="Mandel J.R."/>
            <person name="Marage G."/>
            <person name="Marchand G."/>
            <person name="Marquand E."/>
            <person name="Bret-Mestries E."/>
            <person name="Morien E."/>
            <person name="Nambeesan S."/>
            <person name="Nguyen T."/>
            <person name="Pegot-Espagnet P."/>
            <person name="Pouilly N."/>
            <person name="Raftis F."/>
            <person name="Sallet E."/>
            <person name="Schiex T."/>
            <person name="Thomas J."/>
            <person name="Vandecasteele C."/>
            <person name="Vares D."/>
            <person name="Vear F."/>
            <person name="Vautrin S."/>
            <person name="Crespi M."/>
            <person name="Mangin B."/>
            <person name="Burke J.M."/>
            <person name="Salse J."/>
            <person name="Munos S."/>
            <person name="Vincourt P."/>
            <person name="Rieseberg L.H."/>
            <person name="Langlade N.B."/>
        </authorList>
    </citation>
    <scope>NUCLEOTIDE SEQUENCE</scope>
    <source>
        <tissue evidence="1">Leaves</tissue>
    </source>
</reference>
<reference evidence="1" key="2">
    <citation type="submission" date="2020-06" db="EMBL/GenBank/DDBJ databases">
        <title>Helianthus annuus Genome sequencing and assembly Release 2.</title>
        <authorList>
            <person name="Gouzy J."/>
            <person name="Langlade N."/>
            <person name="Munos S."/>
        </authorList>
    </citation>
    <scope>NUCLEOTIDE SEQUENCE</scope>
    <source>
        <tissue evidence="1">Leaves</tissue>
    </source>
</reference>
<evidence type="ECO:0000313" key="1">
    <source>
        <dbReference type="EMBL" id="KAF5810666.1"/>
    </source>
</evidence>
<dbReference type="EMBL" id="MNCJ02000319">
    <property type="protein sequence ID" value="KAF5810666.1"/>
    <property type="molecule type" value="Genomic_DNA"/>
</dbReference>
<gene>
    <name evidence="1" type="ORF">HanXRQr2_Chr04g0172281</name>
</gene>
<name>A0A9K3NS92_HELAN</name>
<dbReference type="Gramene" id="mRNA:HanXRQr2_Chr04g0172281">
    <property type="protein sequence ID" value="mRNA:HanXRQr2_Chr04g0172281"/>
    <property type="gene ID" value="HanXRQr2_Chr04g0172281"/>
</dbReference>
<keyword evidence="2" id="KW-1185">Reference proteome</keyword>
<protein>
    <submittedName>
        <fullName evidence="1">Uncharacterized protein</fullName>
    </submittedName>
</protein>
<organism evidence="1 2">
    <name type="scientific">Helianthus annuus</name>
    <name type="common">Common sunflower</name>
    <dbReference type="NCBI Taxonomy" id="4232"/>
    <lineage>
        <taxon>Eukaryota</taxon>
        <taxon>Viridiplantae</taxon>
        <taxon>Streptophyta</taxon>
        <taxon>Embryophyta</taxon>
        <taxon>Tracheophyta</taxon>
        <taxon>Spermatophyta</taxon>
        <taxon>Magnoliopsida</taxon>
        <taxon>eudicotyledons</taxon>
        <taxon>Gunneridae</taxon>
        <taxon>Pentapetalae</taxon>
        <taxon>asterids</taxon>
        <taxon>campanulids</taxon>
        <taxon>Asterales</taxon>
        <taxon>Asteraceae</taxon>
        <taxon>Asteroideae</taxon>
        <taxon>Heliantheae alliance</taxon>
        <taxon>Heliantheae</taxon>
        <taxon>Helianthus</taxon>
    </lineage>
</organism>
<proteinExistence type="predicted"/>
<evidence type="ECO:0000313" key="2">
    <source>
        <dbReference type="Proteomes" id="UP000215914"/>
    </source>
</evidence>